<reference evidence="2" key="1">
    <citation type="submission" date="2022-11" db="UniProtKB">
        <authorList>
            <consortium name="WormBaseParasite"/>
        </authorList>
    </citation>
    <scope>IDENTIFICATION</scope>
</reference>
<dbReference type="Proteomes" id="UP000887565">
    <property type="component" value="Unplaced"/>
</dbReference>
<keyword evidence="1" id="KW-1185">Reference proteome</keyword>
<name>A0A915KTI5_ROMCU</name>
<dbReference type="AlphaFoldDB" id="A0A915KTI5"/>
<dbReference type="WBParaSite" id="nRc.2.0.1.t42083-RA">
    <property type="protein sequence ID" value="nRc.2.0.1.t42083-RA"/>
    <property type="gene ID" value="nRc.2.0.1.g42083"/>
</dbReference>
<evidence type="ECO:0000313" key="1">
    <source>
        <dbReference type="Proteomes" id="UP000887565"/>
    </source>
</evidence>
<evidence type="ECO:0000313" key="2">
    <source>
        <dbReference type="WBParaSite" id="nRc.2.0.1.t42083-RA"/>
    </source>
</evidence>
<accession>A0A915KTI5</accession>
<sequence length="102" mass="11335">MAWLTAHVARLMAQQMVPPPRNSTPSRTPSRHVHNAGDRLSGAHLQMCSYHGCCTHNNANCWALHPYSAGPSTATATSTSRCYFCQTRMHLTDRCDRPCPHC</sequence>
<organism evidence="1 2">
    <name type="scientific">Romanomermis culicivorax</name>
    <name type="common">Nematode worm</name>
    <dbReference type="NCBI Taxonomy" id="13658"/>
    <lineage>
        <taxon>Eukaryota</taxon>
        <taxon>Metazoa</taxon>
        <taxon>Ecdysozoa</taxon>
        <taxon>Nematoda</taxon>
        <taxon>Enoplea</taxon>
        <taxon>Dorylaimia</taxon>
        <taxon>Mermithida</taxon>
        <taxon>Mermithoidea</taxon>
        <taxon>Mermithidae</taxon>
        <taxon>Romanomermis</taxon>
    </lineage>
</organism>
<proteinExistence type="predicted"/>
<protein>
    <submittedName>
        <fullName evidence="2">Uncharacterized protein</fullName>
    </submittedName>
</protein>